<keyword evidence="9" id="KW-1185">Reference proteome</keyword>
<organism evidence="8 9">
    <name type="scientific">Promicromonospora citrea</name>
    <dbReference type="NCBI Taxonomy" id="43677"/>
    <lineage>
        <taxon>Bacteria</taxon>
        <taxon>Bacillati</taxon>
        <taxon>Actinomycetota</taxon>
        <taxon>Actinomycetes</taxon>
        <taxon>Micrococcales</taxon>
        <taxon>Promicromonosporaceae</taxon>
        <taxon>Promicromonospora</taxon>
    </lineage>
</organism>
<evidence type="ECO:0000256" key="2">
    <source>
        <dbReference type="ARBA" id="ARBA00022448"/>
    </source>
</evidence>
<dbReference type="SUPFAM" id="SSF103473">
    <property type="entry name" value="MFS general substrate transporter"/>
    <property type="match status" value="1"/>
</dbReference>
<keyword evidence="4 6" id="KW-1133">Transmembrane helix</keyword>
<comment type="caution">
    <text evidence="8">The sequence shown here is derived from an EMBL/GenBank/DDBJ whole genome shotgun (WGS) entry which is preliminary data.</text>
</comment>
<feature type="transmembrane region" description="Helical" evidence="6">
    <location>
        <begin position="277"/>
        <end position="297"/>
    </location>
</feature>
<protein>
    <submittedName>
        <fullName evidence="8">MFS transporter</fullName>
    </submittedName>
</protein>
<dbReference type="PANTHER" id="PTHR42718">
    <property type="entry name" value="MAJOR FACILITATOR SUPERFAMILY MULTIDRUG TRANSPORTER MFSC"/>
    <property type="match status" value="1"/>
</dbReference>
<dbReference type="EMBL" id="BMPT01000008">
    <property type="protein sequence ID" value="GGM26818.1"/>
    <property type="molecule type" value="Genomic_DNA"/>
</dbReference>
<feature type="domain" description="Major facilitator superfamily (MFS) profile" evidence="7">
    <location>
        <begin position="23"/>
        <end position="471"/>
    </location>
</feature>
<sequence length="472" mass="47047">MTLVLTSPAPAERSVPARIGKPAIGALGALALALGTLQTVVDPARPLLERELGVDSAAAALIASTLLITGAIVAPIAGKLGDRYGGKRVLLALMALVSTGGLLSSLAPNLPVLLVGQTLQGAMVGALPLSFILVRKNFPTGQTQVAIGVVSALFTAGGIVGTLVAGPLAEGLSWHWIFAAPTIVIIAATAVVLRLMPNDPPSEQHTRLDWPGVALLSATLVALMLGLLVVTGGGVPPLAVGGIVLVVATLGAAWVAVERRAVAPMVELRMLAAPAMWSAAVLTVAVAAISAMLQTFVPKLFQVSGEGYGMGLGTTDIGLFMMPASIAGVLAGSVGGLAVQRYGARTVATSGAVATAGILVAVAALHDTVWQLVVARALAAFVGGLITTALLASTATAVAAKDTGIATSLLVVIRLIGAVAGGQVAGSILDAGNDPASGVPAESAFVTGFVAAAVLAVLSLFVVRHLKKEVQS</sequence>
<keyword evidence="2" id="KW-0813">Transport</keyword>
<dbReference type="RefSeq" id="WP_171103392.1">
    <property type="nucleotide sequence ID" value="NZ_BMPT01000008.1"/>
</dbReference>
<gene>
    <name evidence="8" type="ORF">GCM10010102_23140</name>
</gene>
<feature type="transmembrane region" description="Helical" evidence="6">
    <location>
        <begin position="346"/>
        <end position="366"/>
    </location>
</feature>
<evidence type="ECO:0000256" key="3">
    <source>
        <dbReference type="ARBA" id="ARBA00022692"/>
    </source>
</evidence>
<dbReference type="Gene3D" id="1.20.1720.10">
    <property type="entry name" value="Multidrug resistance protein D"/>
    <property type="match status" value="1"/>
</dbReference>
<keyword evidence="3 6" id="KW-0812">Transmembrane</keyword>
<dbReference type="PROSITE" id="PS50850">
    <property type="entry name" value="MFS"/>
    <property type="match status" value="1"/>
</dbReference>
<reference evidence="8" key="2">
    <citation type="submission" date="2020-09" db="EMBL/GenBank/DDBJ databases">
        <authorList>
            <person name="Sun Q."/>
            <person name="Ohkuma M."/>
        </authorList>
    </citation>
    <scope>NUCLEOTIDE SEQUENCE</scope>
    <source>
        <strain evidence="8">JCM 3051</strain>
    </source>
</reference>
<dbReference type="Gene3D" id="1.20.1250.20">
    <property type="entry name" value="MFS general substrate transporter like domains"/>
    <property type="match status" value="1"/>
</dbReference>
<evidence type="ECO:0000256" key="6">
    <source>
        <dbReference type="SAM" id="Phobius"/>
    </source>
</evidence>
<feature type="transmembrane region" description="Helical" evidence="6">
    <location>
        <begin position="238"/>
        <end position="257"/>
    </location>
</feature>
<feature type="transmembrane region" description="Helical" evidence="6">
    <location>
        <begin position="23"/>
        <end position="41"/>
    </location>
</feature>
<feature type="transmembrane region" description="Helical" evidence="6">
    <location>
        <begin position="146"/>
        <end position="168"/>
    </location>
</feature>
<evidence type="ECO:0000313" key="8">
    <source>
        <dbReference type="EMBL" id="GGM26818.1"/>
    </source>
</evidence>
<dbReference type="InterPro" id="IPR020846">
    <property type="entry name" value="MFS_dom"/>
</dbReference>
<dbReference type="InterPro" id="IPR036259">
    <property type="entry name" value="MFS_trans_sf"/>
</dbReference>
<feature type="transmembrane region" description="Helical" evidence="6">
    <location>
        <begin position="113"/>
        <end position="134"/>
    </location>
</feature>
<dbReference type="Pfam" id="PF07690">
    <property type="entry name" value="MFS_1"/>
    <property type="match status" value="1"/>
</dbReference>
<feature type="transmembrane region" description="Helical" evidence="6">
    <location>
        <begin position="317"/>
        <end position="339"/>
    </location>
</feature>
<dbReference type="AlphaFoldDB" id="A0A8H9GHL1"/>
<comment type="subcellular location">
    <subcellularLocation>
        <location evidence="1">Cell membrane</location>
        <topology evidence="1">Multi-pass membrane protein</topology>
    </subcellularLocation>
</comment>
<dbReference type="Proteomes" id="UP000655589">
    <property type="component" value="Unassembled WGS sequence"/>
</dbReference>
<keyword evidence="5 6" id="KW-0472">Membrane</keyword>
<feature type="transmembrane region" description="Helical" evidence="6">
    <location>
        <begin position="404"/>
        <end position="424"/>
    </location>
</feature>
<reference evidence="8" key="1">
    <citation type="journal article" date="2014" name="Int. J. Syst. Evol. Microbiol.">
        <title>Complete genome sequence of Corynebacterium casei LMG S-19264T (=DSM 44701T), isolated from a smear-ripened cheese.</title>
        <authorList>
            <consortium name="US DOE Joint Genome Institute (JGI-PGF)"/>
            <person name="Walter F."/>
            <person name="Albersmeier A."/>
            <person name="Kalinowski J."/>
            <person name="Ruckert C."/>
        </authorList>
    </citation>
    <scope>NUCLEOTIDE SEQUENCE</scope>
    <source>
        <strain evidence="8">JCM 3051</strain>
    </source>
</reference>
<name>A0A8H9GHL1_9MICO</name>
<accession>A0A8H9GHL1</accession>
<feature type="transmembrane region" description="Helical" evidence="6">
    <location>
        <begin position="56"/>
        <end position="77"/>
    </location>
</feature>
<evidence type="ECO:0000256" key="4">
    <source>
        <dbReference type="ARBA" id="ARBA00022989"/>
    </source>
</evidence>
<dbReference type="GO" id="GO:0022857">
    <property type="term" value="F:transmembrane transporter activity"/>
    <property type="evidence" value="ECO:0007669"/>
    <property type="project" value="InterPro"/>
</dbReference>
<feature type="transmembrane region" description="Helical" evidence="6">
    <location>
        <begin position="208"/>
        <end position="232"/>
    </location>
</feature>
<evidence type="ECO:0000259" key="7">
    <source>
        <dbReference type="PROSITE" id="PS50850"/>
    </source>
</evidence>
<feature type="transmembrane region" description="Helical" evidence="6">
    <location>
        <begin position="89"/>
        <end position="107"/>
    </location>
</feature>
<dbReference type="GO" id="GO:0005886">
    <property type="term" value="C:plasma membrane"/>
    <property type="evidence" value="ECO:0007669"/>
    <property type="project" value="UniProtKB-SubCell"/>
</dbReference>
<dbReference type="InterPro" id="IPR011701">
    <property type="entry name" value="MFS"/>
</dbReference>
<proteinExistence type="predicted"/>
<dbReference type="PANTHER" id="PTHR42718:SF9">
    <property type="entry name" value="MAJOR FACILITATOR SUPERFAMILY MULTIDRUG TRANSPORTER MFSC"/>
    <property type="match status" value="1"/>
</dbReference>
<evidence type="ECO:0000256" key="5">
    <source>
        <dbReference type="ARBA" id="ARBA00023136"/>
    </source>
</evidence>
<feature type="transmembrane region" description="Helical" evidence="6">
    <location>
        <begin position="444"/>
        <end position="463"/>
    </location>
</feature>
<feature type="transmembrane region" description="Helical" evidence="6">
    <location>
        <begin position="372"/>
        <end position="392"/>
    </location>
</feature>
<evidence type="ECO:0000256" key="1">
    <source>
        <dbReference type="ARBA" id="ARBA00004651"/>
    </source>
</evidence>
<evidence type="ECO:0000313" key="9">
    <source>
        <dbReference type="Proteomes" id="UP000655589"/>
    </source>
</evidence>
<feature type="transmembrane region" description="Helical" evidence="6">
    <location>
        <begin position="174"/>
        <end position="196"/>
    </location>
</feature>